<sequence>MSVDKLTYAEAGVDVKEGARAVELMKKHVKETFNSDVIGDLGSFGGLLRLSGKFESPVLVAGTDGVGTKLKVAFMMDQHDTVGQDLVAMCVNDILCQGATPLFFLDYLATGRLKAESAALLVKGITDGCKLSNMPLLGGETAEMPGFYQDGEYDMAGFAVGVVDEKNIISGQNIESGDVLIGLASSGIHSNGYSLVRKLFFDRLDMTVETFIPEIGTTLGEALLTPTRIYVKSILSLLESVKVKGMVHMTGGGFFENIPRVMPEGLCANVTLGSWKMPKIFEYISSLGIVESDDLYGTFNMGIGYIAVVSKEDVEKTIEILKACGEEVSIIGEVAKGNTGVALCNA</sequence>
<evidence type="ECO:0000259" key="13">
    <source>
        <dbReference type="Pfam" id="PF00586"/>
    </source>
</evidence>
<dbReference type="Pfam" id="PF00586">
    <property type="entry name" value="AIRS"/>
    <property type="match status" value="1"/>
</dbReference>
<dbReference type="SUPFAM" id="SSF56042">
    <property type="entry name" value="PurM C-terminal domain-like"/>
    <property type="match status" value="1"/>
</dbReference>
<keyword evidence="16" id="KW-1185">Reference proteome</keyword>
<evidence type="ECO:0000256" key="2">
    <source>
        <dbReference type="ARBA" id="ARBA00010280"/>
    </source>
</evidence>
<evidence type="ECO:0000256" key="9">
    <source>
        <dbReference type="ARBA" id="ARBA00032931"/>
    </source>
</evidence>
<dbReference type="InterPro" id="IPR004733">
    <property type="entry name" value="PurM_cligase"/>
</dbReference>
<dbReference type="PANTHER" id="PTHR10520">
    <property type="entry name" value="TRIFUNCTIONAL PURINE BIOSYNTHETIC PROTEIN ADENOSINE-3-RELATED"/>
    <property type="match status" value="1"/>
</dbReference>
<comment type="caution">
    <text evidence="15">The sequence shown here is derived from an EMBL/GenBank/DDBJ whole genome shotgun (WGS) entry which is preliminary data.</text>
</comment>
<accession>A0ABT6NF05</accession>
<evidence type="ECO:0000259" key="14">
    <source>
        <dbReference type="Pfam" id="PF02769"/>
    </source>
</evidence>
<evidence type="ECO:0000256" key="1">
    <source>
        <dbReference type="ARBA" id="ARBA00004686"/>
    </source>
</evidence>
<keyword evidence="12" id="KW-0658">Purine biosynthesis</keyword>
<reference evidence="15 16" key="1">
    <citation type="submission" date="2023-04" db="EMBL/GenBank/DDBJ databases">
        <title>Fusibacter bizertensis strain WBS, isolated from littoral bottom sediments of the Arctic seas - biochemical and genomic analysis.</title>
        <authorList>
            <person name="Brioukhanov A.L."/>
        </authorList>
    </citation>
    <scope>NUCLEOTIDE SEQUENCE [LARGE SCALE GENOMIC DNA]</scope>
    <source>
        <strain evidence="15 16">WBS</strain>
    </source>
</reference>
<evidence type="ECO:0000256" key="11">
    <source>
        <dbReference type="ARBA" id="ARBA00049057"/>
    </source>
</evidence>
<feature type="domain" description="PurM-like N-terminal" evidence="13">
    <location>
        <begin position="58"/>
        <end position="163"/>
    </location>
</feature>
<dbReference type="InterPro" id="IPR016188">
    <property type="entry name" value="PurM-like_N"/>
</dbReference>
<evidence type="ECO:0000313" key="16">
    <source>
        <dbReference type="Proteomes" id="UP001158045"/>
    </source>
</evidence>
<dbReference type="CDD" id="cd02196">
    <property type="entry name" value="PurM"/>
    <property type="match status" value="1"/>
</dbReference>
<comment type="catalytic activity">
    <reaction evidence="11 12">
        <text>2-formamido-N(1)-(5-O-phospho-beta-D-ribosyl)acetamidine + ATP = 5-amino-1-(5-phospho-beta-D-ribosyl)imidazole + ADP + phosphate + H(+)</text>
        <dbReference type="Rhea" id="RHEA:23032"/>
        <dbReference type="ChEBI" id="CHEBI:15378"/>
        <dbReference type="ChEBI" id="CHEBI:30616"/>
        <dbReference type="ChEBI" id="CHEBI:43474"/>
        <dbReference type="ChEBI" id="CHEBI:137981"/>
        <dbReference type="ChEBI" id="CHEBI:147287"/>
        <dbReference type="ChEBI" id="CHEBI:456216"/>
        <dbReference type="EC" id="6.3.3.1"/>
    </reaction>
</comment>
<dbReference type="EMBL" id="JARYZI010000008">
    <property type="protein sequence ID" value="MDH8678962.1"/>
    <property type="molecule type" value="Genomic_DNA"/>
</dbReference>
<dbReference type="EC" id="6.3.3.1" evidence="3 12"/>
<dbReference type="Gene3D" id="3.90.650.10">
    <property type="entry name" value="PurM-like C-terminal domain"/>
    <property type="match status" value="1"/>
</dbReference>
<evidence type="ECO:0000313" key="15">
    <source>
        <dbReference type="EMBL" id="MDH8678962.1"/>
    </source>
</evidence>
<dbReference type="InterPro" id="IPR036921">
    <property type="entry name" value="PurM-like_N_sf"/>
</dbReference>
<comment type="subcellular location">
    <subcellularLocation>
        <location evidence="12">Cytoplasm</location>
    </subcellularLocation>
</comment>
<comment type="pathway">
    <text evidence="1 12">Purine metabolism; IMP biosynthesis via de novo pathway; 5-amino-1-(5-phospho-D-ribosyl)imidazole from N(2)-formyl-N(1)-(5-phospho-D-ribosyl)glycinamide: step 2/2.</text>
</comment>
<evidence type="ECO:0000256" key="10">
    <source>
        <dbReference type="ARBA" id="ARBA00033093"/>
    </source>
</evidence>
<dbReference type="Proteomes" id="UP001158045">
    <property type="component" value="Unassembled WGS sequence"/>
</dbReference>
<organism evidence="15 16">
    <name type="scientific">Fusibacter bizertensis</name>
    <dbReference type="NCBI Taxonomy" id="1488331"/>
    <lineage>
        <taxon>Bacteria</taxon>
        <taxon>Bacillati</taxon>
        <taxon>Bacillota</taxon>
        <taxon>Clostridia</taxon>
        <taxon>Eubacteriales</taxon>
        <taxon>Eubacteriales Family XII. Incertae Sedis</taxon>
        <taxon>Fusibacter</taxon>
    </lineage>
</organism>
<evidence type="ECO:0000256" key="12">
    <source>
        <dbReference type="HAMAP-Rule" id="MF_00741"/>
    </source>
</evidence>
<gene>
    <name evidence="12 15" type="primary">purM</name>
    <name evidence="15" type="ORF">QE109_12450</name>
</gene>
<dbReference type="Gene3D" id="3.30.1330.10">
    <property type="entry name" value="PurM-like, N-terminal domain"/>
    <property type="match status" value="1"/>
</dbReference>
<keyword evidence="7 12" id="KW-0067">ATP-binding</keyword>
<evidence type="ECO:0000256" key="5">
    <source>
        <dbReference type="ARBA" id="ARBA00022598"/>
    </source>
</evidence>
<dbReference type="RefSeq" id="WP_281094857.1">
    <property type="nucleotide sequence ID" value="NZ_JARYZI010000008.1"/>
</dbReference>
<evidence type="ECO:0000256" key="4">
    <source>
        <dbReference type="ARBA" id="ARBA00020367"/>
    </source>
</evidence>
<keyword evidence="5 12" id="KW-0436">Ligase</keyword>
<dbReference type="HAMAP" id="MF_00741">
    <property type="entry name" value="AIRS"/>
    <property type="match status" value="1"/>
</dbReference>
<name>A0ABT6NF05_9FIRM</name>
<dbReference type="InterPro" id="IPR036676">
    <property type="entry name" value="PurM-like_C_sf"/>
</dbReference>
<dbReference type="NCBIfam" id="TIGR00878">
    <property type="entry name" value="purM"/>
    <property type="match status" value="1"/>
</dbReference>
<dbReference type="SUPFAM" id="SSF55326">
    <property type="entry name" value="PurM N-terminal domain-like"/>
    <property type="match status" value="1"/>
</dbReference>
<dbReference type="GO" id="GO:0004641">
    <property type="term" value="F:phosphoribosylformylglycinamidine cyclo-ligase activity"/>
    <property type="evidence" value="ECO:0007669"/>
    <property type="project" value="UniProtKB-EC"/>
</dbReference>
<dbReference type="InterPro" id="IPR010918">
    <property type="entry name" value="PurM-like_C_dom"/>
</dbReference>
<keyword evidence="12" id="KW-0963">Cytoplasm</keyword>
<dbReference type="PANTHER" id="PTHR10520:SF12">
    <property type="entry name" value="TRIFUNCTIONAL PURINE BIOSYNTHETIC PROTEIN ADENOSINE-3"/>
    <property type="match status" value="1"/>
</dbReference>
<evidence type="ECO:0000256" key="6">
    <source>
        <dbReference type="ARBA" id="ARBA00022741"/>
    </source>
</evidence>
<comment type="similarity">
    <text evidence="2 12">Belongs to the AIR synthase family.</text>
</comment>
<evidence type="ECO:0000256" key="7">
    <source>
        <dbReference type="ARBA" id="ARBA00022840"/>
    </source>
</evidence>
<dbReference type="Pfam" id="PF02769">
    <property type="entry name" value="AIRS_C"/>
    <property type="match status" value="1"/>
</dbReference>
<keyword evidence="6 12" id="KW-0547">Nucleotide-binding</keyword>
<proteinExistence type="inferred from homology"/>
<evidence type="ECO:0000256" key="3">
    <source>
        <dbReference type="ARBA" id="ARBA00013047"/>
    </source>
</evidence>
<protein>
    <recommendedName>
        <fullName evidence="4 12">Phosphoribosylformylglycinamidine cyclo-ligase</fullName>
        <ecNumber evidence="3 12">6.3.3.1</ecNumber>
    </recommendedName>
    <alternativeName>
        <fullName evidence="9 12">AIR synthase</fullName>
    </alternativeName>
    <alternativeName>
        <fullName evidence="10 12">AIRS</fullName>
    </alternativeName>
    <alternativeName>
        <fullName evidence="8 12">Phosphoribosyl-aminoimidazole synthetase</fullName>
    </alternativeName>
</protein>
<feature type="domain" description="PurM-like C-terminal" evidence="14">
    <location>
        <begin position="176"/>
        <end position="340"/>
    </location>
</feature>
<evidence type="ECO:0000256" key="8">
    <source>
        <dbReference type="ARBA" id="ARBA00031908"/>
    </source>
</evidence>